<gene>
    <name evidence="2" type="ORF">AB205_0112870</name>
</gene>
<evidence type="ECO:0000313" key="2">
    <source>
        <dbReference type="EMBL" id="PIO16151.1"/>
    </source>
</evidence>
<dbReference type="AlphaFoldDB" id="A0A2G9QM24"/>
<name>A0A2G9QM24_AQUCT</name>
<evidence type="ECO:0000313" key="3">
    <source>
        <dbReference type="Proteomes" id="UP000228934"/>
    </source>
</evidence>
<feature type="region of interest" description="Disordered" evidence="1">
    <location>
        <begin position="114"/>
        <end position="142"/>
    </location>
</feature>
<dbReference type="Proteomes" id="UP000228934">
    <property type="component" value="Unassembled WGS sequence"/>
</dbReference>
<keyword evidence="3" id="KW-1185">Reference proteome</keyword>
<accession>A0A2G9QM24</accession>
<evidence type="ECO:0000256" key="1">
    <source>
        <dbReference type="SAM" id="MobiDB-lite"/>
    </source>
</evidence>
<feature type="compositionally biased region" description="Basic and acidic residues" evidence="1">
    <location>
        <begin position="130"/>
        <end position="142"/>
    </location>
</feature>
<reference evidence="3" key="1">
    <citation type="journal article" date="2017" name="Nat. Commun.">
        <title>The North American bullfrog draft genome provides insight into hormonal regulation of long noncoding RNA.</title>
        <authorList>
            <person name="Hammond S.A."/>
            <person name="Warren R.L."/>
            <person name="Vandervalk B.P."/>
            <person name="Kucuk E."/>
            <person name="Khan H."/>
            <person name="Gibb E.A."/>
            <person name="Pandoh P."/>
            <person name="Kirk H."/>
            <person name="Zhao Y."/>
            <person name="Jones M."/>
            <person name="Mungall A.J."/>
            <person name="Coope R."/>
            <person name="Pleasance S."/>
            <person name="Moore R.A."/>
            <person name="Holt R.A."/>
            <person name="Round J.M."/>
            <person name="Ohora S."/>
            <person name="Walle B.V."/>
            <person name="Veldhoen N."/>
            <person name="Helbing C.C."/>
            <person name="Birol I."/>
        </authorList>
    </citation>
    <scope>NUCLEOTIDE SEQUENCE [LARGE SCALE GENOMIC DNA]</scope>
</reference>
<organism evidence="2 3">
    <name type="scientific">Aquarana catesbeiana</name>
    <name type="common">American bullfrog</name>
    <name type="synonym">Rana catesbeiana</name>
    <dbReference type="NCBI Taxonomy" id="8400"/>
    <lineage>
        <taxon>Eukaryota</taxon>
        <taxon>Metazoa</taxon>
        <taxon>Chordata</taxon>
        <taxon>Craniata</taxon>
        <taxon>Vertebrata</taxon>
        <taxon>Euteleostomi</taxon>
        <taxon>Amphibia</taxon>
        <taxon>Batrachia</taxon>
        <taxon>Anura</taxon>
        <taxon>Neobatrachia</taxon>
        <taxon>Ranoidea</taxon>
        <taxon>Ranidae</taxon>
        <taxon>Aquarana</taxon>
    </lineage>
</organism>
<sequence length="232" mass="26106">MQTRFSVRRGHSVAVYTSGRRITSVGHQNNLFRVSHTGAPVDTRGLSMCDTLPKKVSIPALIKGKKSCLQLGTLPKQTVVRHFQAMFHIPISCLKYLCAKYTFFIIQIGEKRLGTSDDTRNPNTPEEGEIPTHPEEDVEGGEVHEVGKIVTTTGDVDVVEEETHFNSASAQVLIGEIMVCNRDLEKVKENINDVHQQKMKNIIDVLGRIQKKTKIEQFVVFFIFTNVLKRFA</sequence>
<proteinExistence type="predicted"/>
<feature type="non-terminal residue" evidence="2">
    <location>
        <position position="232"/>
    </location>
</feature>
<protein>
    <submittedName>
        <fullName evidence="2">Uncharacterized protein</fullName>
    </submittedName>
</protein>
<dbReference type="EMBL" id="KV964765">
    <property type="protein sequence ID" value="PIO16151.1"/>
    <property type="molecule type" value="Genomic_DNA"/>
</dbReference>